<keyword evidence="1" id="KW-0802">TPR repeat</keyword>
<feature type="compositionally biased region" description="Low complexity" evidence="2">
    <location>
        <begin position="781"/>
        <end position="800"/>
    </location>
</feature>
<dbReference type="PROSITE" id="PS50005">
    <property type="entry name" value="TPR"/>
    <property type="match status" value="4"/>
</dbReference>
<reference evidence="3" key="2">
    <citation type="journal article" date="2016" name="G3 (Bethesda)">
        <title>Genome Evolution in Three Species of Cactophilic Drosophila.</title>
        <authorList>
            <person name="Sanchez-Flores A."/>
            <person name="Penazola F."/>
            <person name="Carpinteyro-Ponce J."/>
            <person name="Nazario-Yepiz N."/>
            <person name="Abreu-Goodger C."/>
            <person name="Machado C.A."/>
            <person name="Markow T.A."/>
        </authorList>
    </citation>
    <scope>NUCLEOTIDE SEQUENCE [LARGE SCALE GENOMIC DNA]</scope>
</reference>
<dbReference type="PANTHER" id="PTHR44117">
    <property type="entry name" value="INTRAFLAGELLAR TRANSPORT PROTEIN 88 HOMOLOG"/>
    <property type="match status" value="1"/>
</dbReference>
<dbReference type="SUPFAM" id="SSF48452">
    <property type="entry name" value="TPR-like"/>
    <property type="match status" value="2"/>
</dbReference>
<dbReference type="Pfam" id="PF14559">
    <property type="entry name" value="TPR_19"/>
    <property type="match status" value="1"/>
</dbReference>
<reference evidence="3" key="1">
    <citation type="journal article" date="1997" name="Nucleic Acids Res.">
        <title>tRNAscan-SE: a program for improved detection of transfer RNA genes in genomic sequence.</title>
        <authorList>
            <person name="Lowe T.M."/>
            <person name="Eddy S.R."/>
        </authorList>
    </citation>
    <scope>NUCLEOTIDE SEQUENCE [LARGE SCALE GENOMIC DNA]</scope>
</reference>
<protein>
    <submittedName>
        <fullName evidence="4">Intraflagellar transport protein 88 homolog</fullName>
    </submittedName>
</protein>
<feature type="compositionally biased region" description="Polar residues" evidence="2">
    <location>
        <begin position="30"/>
        <end position="43"/>
    </location>
</feature>
<evidence type="ECO:0000313" key="4">
    <source>
        <dbReference type="RefSeq" id="XP_017857186.1"/>
    </source>
</evidence>
<accession>A0ABM1NQF0</accession>
<dbReference type="RefSeq" id="XP_017857186.1">
    <property type="nucleotide sequence ID" value="XM_018001697.1"/>
</dbReference>
<evidence type="ECO:0000256" key="1">
    <source>
        <dbReference type="PROSITE-ProRule" id="PRU00339"/>
    </source>
</evidence>
<proteinExistence type="predicted"/>
<evidence type="ECO:0000313" key="3">
    <source>
        <dbReference type="Proteomes" id="UP000694904"/>
    </source>
</evidence>
<dbReference type="Gene3D" id="1.25.40.10">
    <property type="entry name" value="Tetratricopeptide repeat domain"/>
    <property type="match status" value="4"/>
</dbReference>
<dbReference type="Proteomes" id="UP000694904">
    <property type="component" value="Chromosome 3"/>
</dbReference>
<dbReference type="InterPro" id="IPR019734">
    <property type="entry name" value="TPR_rpt"/>
</dbReference>
<keyword evidence="3" id="KW-1185">Reference proteome</keyword>
<name>A0ABM1NQF0_DROAR</name>
<sequence>MSAKKSAESVDTAATAPPPPPTAAGRPPTSQLFSRGNLVSSRNAGDKTALARPSTAVRAVGYAASASGSAGQRFDQFFLEKVKQQTLSSANASVDAAKEVNPQIKYKNMEAKIVKLLESSIVLAAQSSSNRSTGTNNAEVKSALAEALNKAKDASSLDRILHHEQDKQGENVFHNFDLTYAVFFNLAEQYENNDMHIEALNTYNIMTKNKMFPHVNQLKLNMGNIYFKMGMHKKAIKMYRMALDSVPNTLKQLRLKITENIGVLFIRMGQYADAASSFEFIMSERADIRNGIHLLLCYYAMGDVEKIKSTFRSLCDVQPVETERDLENENNIIRLQQQAEQAGQSAVDLGDNGAEVAIIDAEAGSSYEQLNDPTKSSANAKNRYVLQALKTDELAIYTKQRRNTEKRSVTMIVDLISPLIEENYNDGYNWCIEVIRTSNLSWLANELELNKALVYLRQNDVNQAIETLQMYDRKSESSMTASALTNLSFIYINLGNLEMATHCLNQLQELGALQTSALALVNASIVDMLNQNYSSAGERLQRALQLDPTSFEANYNLGLLAIQQQDYELAEEQFELLKAQLMQPHSVQHSHVYYQLAKLQERRLSNASAVGGFKSTASPGALQAYLQVLGISAAEIDSRLFEKVGSMYEQRQDHQEANQYYNEAYRINMSDINIASSIGSYYIKLQATEKALYYYERAVLADPNDPNLMLRIASCFRNSYLPPKQYLGMFEKIYARFPDNLTCVRALMQVTKSLGMSELHERYAQEYARLQKQQQERQNEQRYQQQRLSSATSSRSSRSSNLKALRPSNEERLQENSDISATLASNAEQFLQSGSSYSVKQYVDPLGPPAERPRTGMYRAQQSNDSDDDAEMNADSLLPI</sequence>
<dbReference type="SMART" id="SM00028">
    <property type="entry name" value="TPR"/>
    <property type="match status" value="6"/>
</dbReference>
<dbReference type="PANTHER" id="PTHR44117:SF1">
    <property type="entry name" value="INTRAFLAGELLAR TRANSPORT PROTEIN 88 HOMOLOG"/>
    <property type="match status" value="1"/>
</dbReference>
<dbReference type="InterPro" id="IPR011990">
    <property type="entry name" value="TPR-like_helical_dom_sf"/>
</dbReference>
<feature type="region of interest" description="Disordered" evidence="2">
    <location>
        <begin position="1"/>
        <end position="50"/>
    </location>
</feature>
<feature type="repeat" description="TPR" evidence="1">
    <location>
        <begin position="216"/>
        <end position="249"/>
    </location>
</feature>
<dbReference type="Pfam" id="PF13181">
    <property type="entry name" value="TPR_8"/>
    <property type="match status" value="2"/>
</dbReference>
<feature type="repeat" description="TPR" evidence="1">
    <location>
        <begin position="672"/>
        <end position="705"/>
    </location>
</feature>
<organism evidence="3 4">
    <name type="scientific">Drosophila arizonae</name>
    <name type="common">Fruit fly</name>
    <dbReference type="NCBI Taxonomy" id="7263"/>
    <lineage>
        <taxon>Eukaryota</taxon>
        <taxon>Metazoa</taxon>
        <taxon>Ecdysozoa</taxon>
        <taxon>Arthropoda</taxon>
        <taxon>Hexapoda</taxon>
        <taxon>Insecta</taxon>
        <taxon>Pterygota</taxon>
        <taxon>Neoptera</taxon>
        <taxon>Endopterygota</taxon>
        <taxon>Diptera</taxon>
        <taxon>Brachycera</taxon>
        <taxon>Muscomorpha</taxon>
        <taxon>Ephydroidea</taxon>
        <taxon>Drosophilidae</taxon>
        <taxon>Drosophila</taxon>
    </lineage>
</organism>
<feature type="repeat" description="TPR" evidence="1">
    <location>
        <begin position="517"/>
        <end position="550"/>
    </location>
</feature>
<feature type="repeat" description="TPR" evidence="1">
    <location>
        <begin position="638"/>
        <end position="671"/>
    </location>
</feature>
<gene>
    <name evidence="4" type="primary">LOC108609918</name>
</gene>
<evidence type="ECO:0000256" key="2">
    <source>
        <dbReference type="SAM" id="MobiDB-lite"/>
    </source>
</evidence>
<reference evidence="4" key="3">
    <citation type="submission" date="2025-08" db="UniProtKB">
        <authorList>
            <consortium name="RefSeq"/>
        </authorList>
    </citation>
    <scope>IDENTIFICATION</scope>
    <source>
        <tissue evidence="4">Whole organism</tissue>
    </source>
</reference>
<dbReference type="GeneID" id="108609918"/>
<feature type="region of interest" description="Disordered" evidence="2">
    <location>
        <begin position="840"/>
        <end position="880"/>
    </location>
</feature>
<dbReference type="Pfam" id="PF13174">
    <property type="entry name" value="TPR_6"/>
    <property type="match status" value="1"/>
</dbReference>
<feature type="region of interest" description="Disordered" evidence="2">
    <location>
        <begin position="771"/>
        <end position="816"/>
    </location>
</feature>